<evidence type="ECO:0000313" key="3">
    <source>
        <dbReference type="EnsemblPlants" id="KEH23904"/>
    </source>
</evidence>
<reference evidence="1 4" key="1">
    <citation type="journal article" date="2011" name="Nature">
        <title>The Medicago genome provides insight into the evolution of rhizobial symbioses.</title>
        <authorList>
            <person name="Young N.D."/>
            <person name="Debelle F."/>
            <person name="Oldroyd G.E."/>
            <person name="Geurts R."/>
            <person name="Cannon S.B."/>
            <person name="Udvardi M.K."/>
            <person name="Benedito V.A."/>
            <person name="Mayer K.F."/>
            <person name="Gouzy J."/>
            <person name="Schoof H."/>
            <person name="Van de Peer Y."/>
            <person name="Proost S."/>
            <person name="Cook D.R."/>
            <person name="Meyers B.C."/>
            <person name="Spannagl M."/>
            <person name="Cheung F."/>
            <person name="De Mita S."/>
            <person name="Krishnakumar V."/>
            <person name="Gundlach H."/>
            <person name="Zhou S."/>
            <person name="Mudge J."/>
            <person name="Bharti A.K."/>
            <person name="Murray J.D."/>
            <person name="Naoumkina M.A."/>
            <person name="Rosen B."/>
            <person name="Silverstein K.A."/>
            <person name="Tang H."/>
            <person name="Rombauts S."/>
            <person name="Zhao P.X."/>
            <person name="Zhou P."/>
            <person name="Barbe V."/>
            <person name="Bardou P."/>
            <person name="Bechner M."/>
            <person name="Bellec A."/>
            <person name="Berger A."/>
            <person name="Berges H."/>
            <person name="Bidwell S."/>
            <person name="Bisseling T."/>
            <person name="Choisne N."/>
            <person name="Couloux A."/>
            <person name="Denny R."/>
            <person name="Deshpande S."/>
            <person name="Dai X."/>
            <person name="Doyle J.J."/>
            <person name="Dudez A.M."/>
            <person name="Farmer A.D."/>
            <person name="Fouteau S."/>
            <person name="Franken C."/>
            <person name="Gibelin C."/>
            <person name="Gish J."/>
            <person name="Goldstein S."/>
            <person name="Gonzalez A.J."/>
            <person name="Green P.J."/>
            <person name="Hallab A."/>
            <person name="Hartog M."/>
            <person name="Hua A."/>
            <person name="Humphray S.J."/>
            <person name="Jeong D.H."/>
            <person name="Jing Y."/>
            <person name="Jocker A."/>
            <person name="Kenton S.M."/>
            <person name="Kim D.J."/>
            <person name="Klee K."/>
            <person name="Lai H."/>
            <person name="Lang C."/>
            <person name="Lin S."/>
            <person name="Macmil S.L."/>
            <person name="Magdelenat G."/>
            <person name="Matthews L."/>
            <person name="McCorrison J."/>
            <person name="Monaghan E.L."/>
            <person name="Mun J.H."/>
            <person name="Najar F.Z."/>
            <person name="Nicholson C."/>
            <person name="Noirot C."/>
            <person name="O'Bleness M."/>
            <person name="Paule C.R."/>
            <person name="Poulain J."/>
            <person name="Prion F."/>
            <person name="Qin B."/>
            <person name="Qu C."/>
            <person name="Retzel E.F."/>
            <person name="Riddle C."/>
            <person name="Sallet E."/>
            <person name="Samain S."/>
            <person name="Samson N."/>
            <person name="Sanders I."/>
            <person name="Saurat O."/>
            <person name="Scarpelli C."/>
            <person name="Schiex T."/>
            <person name="Segurens B."/>
            <person name="Severin A.J."/>
            <person name="Sherrier D.J."/>
            <person name="Shi R."/>
            <person name="Sims S."/>
            <person name="Singer S.R."/>
            <person name="Sinharoy S."/>
            <person name="Sterck L."/>
            <person name="Viollet A."/>
            <person name="Wang B.B."/>
            <person name="Wang K."/>
            <person name="Wang M."/>
            <person name="Wang X."/>
            <person name="Warfsmann J."/>
            <person name="Weissenbach J."/>
            <person name="White D.D."/>
            <person name="White J.D."/>
            <person name="Wiley G.B."/>
            <person name="Wincker P."/>
            <person name="Xing Y."/>
            <person name="Yang L."/>
            <person name="Yao Z."/>
            <person name="Ying F."/>
            <person name="Zhai J."/>
            <person name="Zhou L."/>
            <person name="Zuber A."/>
            <person name="Denarie J."/>
            <person name="Dixon R.A."/>
            <person name="May G.D."/>
            <person name="Schwartz D.C."/>
            <person name="Rogers J."/>
            <person name="Quetier F."/>
            <person name="Town C.D."/>
            <person name="Roe B.A."/>
        </authorList>
    </citation>
    <scope>NUCLEOTIDE SEQUENCE [LARGE SCALE GENOMIC DNA]</scope>
    <source>
        <strain evidence="1">A17</strain>
        <strain evidence="3 4">cv. Jemalong A17</strain>
    </source>
</reference>
<gene>
    <name evidence="1" type="ordered locus">MTR_7g096660</name>
    <name evidence="2" type="ORF">MtrunA17_Chr7g0261071</name>
</gene>
<dbReference type="Proteomes" id="UP000002051">
    <property type="component" value="Unassembled WGS sequence"/>
</dbReference>
<reference evidence="3" key="3">
    <citation type="submission" date="2015-04" db="UniProtKB">
        <authorList>
            <consortium name="EnsemblPlants"/>
        </authorList>
    </citation>
    <scope>IDENTIFICATION</scope>
    <source>
        <strain evidence="3">cv. Jemalong A17</strain>
    </source>
</reference>
<evidence type="ECO:0000313" key="1">
    <source>
        <dbReference type="EMBL" id="KEH23904.1"/>
    </source>
</evidence>
<dbReference type="Proteomes" id="UP000265566">
    <property type="component" value="Chromosome 7"/>
</dbReference>
<organism evidence="1 4">
    <name type="scientific">Medicago truncatula</name>
    <name type="common">Barrel medic</name>
    <name type="synonym">Medicago tribuloides</name>
    <dbReference type="NCBI Taxonomy" id="3880"/>
    <lineage>
        <taxon>Eukaryota</taxon>
        <taxon>Viridiplantae</taxon>
        <taxon>Streptophyta</taxon>
        <taxon>Embryophyta</taxon>
        <taxon>Tracheophyta</taxon>
        <taxon>Spermatophyta</taxon>
        <taxon>Magnoliopsida</taxon>
        <taxon>eudicotyledons</taxon>
        <taxon>Gunneridae</taxon>
        <taxon>Pentapetalae</taxon>
        <taxon>rosids</taxon>
        <taxon>fabids</taxon>
        <taxon>Fabales</taxon>
        <taxon>Fabaceae</taxon>
        <taxon>Papilionoideae</taxon>
        <taxon>50 kb inversion clade</taxon>
        <taxon>NPAAA clade</taxon>
        <taxon>Hologalegina</taxon>
        <taxon>IRL clade</taxon>
        <taxon>Trifolieae</taxon>
        <taxon>Medicago</taxon>
    </lineage>
</organism>
<dbReference type="HOGENOM" id="CLU_1790206_0_0_1"/>
<proteinExistence type="predicted"/>
<evidence type="ECO:0000313" key="5">
    <source>
        <dbReference type="Proteomes" id="UP000265566"/>
    </source>
</evidence>
<dbReference type="EMBL" id="CM001223">
    <property type="protein sequence ID" value="KEH23904.1"/>
    <property type="molecule type" value="Genomic_DNA"/>
</dbReference>
<sequence>MEDTSKMKQRQREVMLEFRTPQHPSLGTNNWGGASPLLARNIPEESLEQKYTNLNTTRTRDEIFPAKSNDLYYLKQGRSANRSYNRGIARVRDLVIFKLMFSRKEKRTTTLGSNSKKIWLPRLDFKNRWPQGWC</sequence>
<dbReference type="Gramene" id="rna42875">
    <property type="protein sequence ID" value="RHN48187.1"/>
    <property type="gene ID" value="gene42875"/>
</dbReference>
<dbReference type="EnsemblPlants" id="KEH23904">
    <property type="protein sequence ID" value="KEH23904"/>
    <property type="gene ID" value="MTR_7g096660"/>
</dbReference>
<protein>
    <submittedName>
        <fullName evidence="1 3">Uncharacterized protein</fullName>
    </submittedName>
</protein>
<accession>A0A072U2I9</accession>
<evidence type="ECO:0000313" key="4">
    <source>
        <dbReference type="Proteomes" id="UP000002051"/>
    </source>
</evidence>
<reference evidence="2" key="5">
    <citation type="journal article" date="2018" name="Nat. Plants">
        <title>Whole-genome landscape of Medicago truncatula symbiotic genes.</title>
        <authorList>
            <person name="Pecrix Y."/>
            <person name="Gamas P."/>
            <person name="Carrere S."/>
        </authorList>
    </citation>
    <scope>NUCLEOTIDE SEQUENCE</scope>
    <source>
        <tissue evidence="2">Leaves</tissue>
    </source>
</reference>
<reference evidence="5" key="4">
    <citation type="journal article" date="2018" name="Nat. Plants">
        <title>Whole-genome landscape of Medicago truncatula symbiotic genes.</title>
        <authorList>
            <person name="Pecrix Y."/>
            <person name="Staton S.E."/>
            <person name="Sallet E."/>
            <person name="Lelandais-Briere C."/>
            <person name="Moreau S."/>
            <person name="Carrere S."/>
            <person name="Blein T."/>
            <person name="Jardinaud M.F."/>
            <person name="Latrasse D."/>
            <person name="Zouine M."/>
            <person name="Zahm M."/>
            <person name="Kreplak J."/>
            <person name="Mayjonade B."/>
            <person name="Satge C."/>
            <person name="Perez M."/>
            <person name="Cauet S."/>
            <person name="Marande W."/>
            <person name="Chantry-Darmon C."/>
            <person name="Lopez-Roques C."/>
            <person name="Bouchez O."/>
            <person name="Berard A."/>
            <person name="Debelle F."/>
            <person name="Munos S."/>
            <person name="Bendahmane A."/>
            <person name="Berges H."/>
            <person name="Niebel A."/>
            <person name="Buitink J."/>
            <person name="Frugier F."/>
            <person name="Benhamed M."/>
            <person name="Crespi M."/>
            <person name="Gouzy J."/>
            <person name="Gamas P."/>
        </authorList>
    </citation>
    <scope>NUCLEOTIDE SEQUENCE [LARGE SCALE GENOMIC DNA]</scope>
    <source>
        <strain evidence="5">cv. Jemalong A17</strain>
    </source>
</reference>
<dbReference type="AlphaFoldDB" id="A0A072U2I9"/>
<evidence type="ECO:0000313" key="2">
    <source>
        <dbReference type="EMBL" id="RHN48187.1"/>
    </source>
</evidence>
<name>A0A072U2I9_MEDTR</name>
<dbReference type="EMBL" id="PSQE01000007">
    <property type="protein sequence ID" value="RHN48187.1"/>
    <property type="molecule type" value="Genomic_DNA"/>
</dbReference>
<reference evidence="1 4" key="2">
    <citation type="journal article" date="2014" name="BMC Genomics">
        <title>An improved genome release (version Mt4.0) for the model legume Medicago truncatula.</title>
        <authorList>
            <person name="Tang H."/>
            <person name="Krishnakumar V."/>
            <person name="Bidwell S."/>
            <person name="Rosen B."/>
            <person name="Chan A."/>
            <person name="Zhou S."/>
            <person name="Gentzbittel L."/>
            <person name="Childs K.L."/>
            <person name="Yandell M."/>
            <person name="Gundlach H."/>
            <person name="Mayer K.F."/>
            <person name="Schwartz D.C."/>
            <person name="Town C.D."/>
        </authorList>
    </citation>
    <scope>GENOME REANNOTATION</scope>
    <source>
        <strain evidence="1">A17</strain>
        <strain evidence="3 4">cv. Jemalong A17</strain>
    </source>
</reference>
<keyword evidence="4" id="KW-1185">Reference proteome</keyword>